<dbReference type="InterPro" id="IPR058032">
    <property type="entry name" value="CDP1-like_a_solenoid_1"/>
</dbReference>
<dbReference type="EMBL" id="VEPZ02001765">
    <property type="protein sequence ID" value="KAE8656434.1"/>
    <property type="molecule type" value="Genomic_DNA"/>
</dbReference>
<accession>A0A6A2XRD5</accession>
<sequence>MEYLRHISIGLCTPTSTTLLHPRKPSKLHHPSTSVFCSASKWAERLLADFQFLPATDNYSSSSSSTATVSPPFPPLPNATFPFPSISTSQDPLISRRQILHAACETLSNPGSRRNYNQGLVDDERDTIITQVPWEKVPGALCMLQEAGETEAVLQIRETLLRERMPKAFKQDVVLAMALAFVDLSRDAMALNPPHFIGGCEVLERALKLLQEEGASSLAPDLQSQIDETLEEIAPLCVLELLALPLDDEHQTKREEGLHGVRNILWAVGGGGVAAIAGGFTRENFMNEAFLCMTAAERVDLFAATPRNISAESFEVYGVALALVAQAFLNKKPHLIRDADNLFQQLQQTKITTLDNSVSPYTPIGNHEIDFALERGLRSLLVGELDECRMWLGLDNDSSRYRNPSIVDFVLENSKDDDDRSSWALQTFGGMVNGERIEGAGGSPLAAAAAIVRIGAEATAVLDHVKTSAIQALQKVFPLHHSEESDSAMLAEVPGISSLEEIYDEETITDKIKKASIKIMSAGVKALFSIKSEAFGPDHRLDKLPEPNIVDNFEGLFKASLGLRAFKFFLTLRKLPGSGCLMNMSIDSVTLSLDGQRAVVEATLEESTFLTDVHHPENNASNLQSYTTRYEMSCSKSGWKITEGSVYKS</sequence>
<evidence type="ECO:0000313" key="4">
    <source>
        <dbReference type="EMBL" id="KAE8656434.1"/>
    </source>
</evidence>
<dbReference type="Pfam" id="PF23468">
    <property type="entry name" value="ARC6"/>
    <property type="match status" value="1"/>
</dbReference>
<dbReference type="InterPro" id="IPR057137">
    <property type="entry name" value="CDP1-like_a_solenoid_2"/>
</dbReference>
<dbReference type="PANTHER" id="PTHR33925:SF1">
    <property type="entry name" value="PROTEIN ACCUMULATION AND REPLICATION OF CHLOROPLASTS 6, CHLOROPLASTIC"/>
    <property type="match status" value="1"/>
</dbReference>
<gene>
    <name evidence="4" type="ORF">F3Y22_tig00117000pilonHSYRG00048</name>
</gene>
<comment type="caution">
    <text evidence="4">The sequence shown here is derived from an EMBL/GenBank/DDBJ whole genome shotgun (WGS) entry which is preliminary data.</text>
</comment>
<reference evidence="4" key="1">
    <citation type="submission" date="2019-09" db="EMBL/GenBank/DDBJ databases">
        <title>Draft genome information of white flower Hibiscus syriacus.</title>
        <authorList>
            <person name="Kim Y.-M."/>
        </authorList>
    </citation>
    <scope>NUCLEOTIDE SEQUENCE [LARGE SCALE GENOMIC DNA]</scope>
    <source>
        <strain evidence="4">YM2019G1</strain>
    </source>
</reference>
<feature type="domain" description="Plastid division protein CDP1-like IMS" evidence="1">
    <location>
        <begin position="583"/>
        <end position="642"/>
    </location>
</feature>
<dbReference type="Pfam" id="PF13355">
    <property type="entry name" value="ARC6-like_IMS"/>
    <property type="match status" value="1"/>
</dbReference>
<evidence type="ECO:0000259" key="1">
    <source>
        <dbReference type="Pfam" id="PF13355"/>
    </source>
</evidence>
<dbReference type="InterPro" id="IPR044685">
    <property type="entry name" value="CPD1-like"/>
</dbReference>
<dbReference type="AlphaFoldDB" id="A0A6A2XRD5"/>
<protein>
    <submittedName>
        <fullName evidence="4">Chaperone DnaJ-domain superfamily protein isoform 2</fullName>
    </submittedName>
</protein>
<keyword evidence="5" id="KW-1185">Reference proteome</keyword>
<dbReference type="Pfam" id="PF25515">
    <property type="entry name" value="Arm_PDR"/>
    <property type="match status" value="1"/>
</dbReference>
<feature type="domain" description="Plastid division protein CDP1-like 2nd alpha solenoid" evidence="2">
    <location>
        <begin position="292"/>
        <end position="419"/>
    </location>
</feature>
<evidence type="ECO:0000259" key="2">
    <source>
        <dbReference type="Pfam" id="PF23468"/>
    </source>
</evidence>
<dbReference type="InterPro" id="IPR025344">
    <property type="entry name" value="CDP1-like_IMS"/>
</dbReference>
<dbReference type="PANTHER" id="PTHR33925">
    <property type="entry name" value="PLASTID DIVISION PROTEIN CDP1, CHLOROPLASTIC-RELATED"/>
    <property type="match status" value="1"/>
</dbReference>
<dbReference type="Proteomes" id="UP000436088">
    <property type="component" value="Unassembled WGS sequence"/>
</dbReference>
<feature type="domain" description="Plastid division protein CDP1-like 1st alpha solenoid" evidence="3">
    <location>
        <begin position="131"/>
        <end position="273"/>
    </location>
</feature>
<organism evidence="4 5">
    <name type="scientific">Hibiscus syriacus</name>
    <name type="common">Rose of Sharon</name>
    <dbReference type="NCBI Taxonomy" id="106335"/>
    <lineage>
        <taxon>Eukaryota</taxon>
        <taxon>Viridiplantae</taxon>
        <taxon>Streptophyta</taxon>
        <taxon>Embryophyta</taxon>
        <taxon>Tracheophyta</taxon>
        <taxon>Spermatophyta</taxon>
        <taxon>Magnoliopsida</taxon>
        <taxon>eudicotyledons</taxon>
        <taxon>Gunneridae</taxon>
        <taxon>Pentapetalae</taxon>
        <taxon>rosids</taxon>
        <taxon>malvids</taxon>
        <taxon>Malvales</taxon>
        <taxon>Malvaceae</taxon>
        <taxon>Malvoideae</taxon>
        <taxon>Hibiscus</taxon>
    </lineage>
</organism>
<proteinExistence type="predicted"/>
<name>A0A6A2XRD5_HIBSY</name>
<evidence type="ECO:0000313" key="5">
    <source>
        <dbReference type="Proteomes" id="UP000436088"/>
    </source>
</evidence>
<dbReference type="GO" id="GO:0009706">
    <property type="term" value="C:chloroplast inner membrane"/>
    <property type="evidence" value="ECO:0007669"/>
    <property type="project" value="TreeGrafter"/>
</dbReference>
<dbReference type="GO" id="GO:0010020">
    <property type="term" value="P:chloroplast fission"/>
    <property type="evidence" value="ECO:0007669"/>
    <property type="project" value="TreeGrafter"/>
</dbReference>
<evidence type="ECO:0000259" key="3">
    <source>
        <dbReference type="Pfam" id="PF25515"/>
    </source>
</evidence>